<protein>
    <recommendedName>
        <fullName evidence="2">F5/8 type C domain protein</fullName>
    </recommendedName>
</protein>
<dbReference type="InterPro" id="IPR038765">
    <property type="entry name" value="Papain-like_cys_pep_sf"/>
</dbReference>
<evidence type="ECO:0000313" key="1">
    <source>
        <dbReference type="EMBL" id="VYT93367.1"/>
    </source>
</evidence>
<gene>
    <name evidence="1" type="ORF">PCLFYP37_01511</name>
</gene>
<name>A0A6N3AS70_9BACT</name>
<accession>A0A6N3AS70</accession>
<dbReference type="Gene3D" id="2.60.120.260">
    <property type="entry name" value="Galactose-binding domain-like"/>
    <property type="match status" value="2"/>
</dbReference>
<dbReference type="RefSeq" id="WP_287547095.1">
    <property type="nucleotide sequence ID" value="NZ_CACRUT010000008.1"/>
</dbReference>
<organism evidence="1">
    <name type="scientific">Paraprevotella clara</name>
    <dbReference type="NCBI Taxonomy" id="454154"/>
    <lineage>
        <taxon>Bacteria</taxon>
        <taxon>Pseudomonadati</taxon>
        <taxon>Bacteroidota</taxon>
        <taxon>Bacteroidia</taxon>
        <taxon>Bacteroidales</taxon>
        <taxon>Prevotellaceae</taxon>
        <taxon>Paraprevotella</taxon>
    </lineage>
</organism>
<dbReference type="EMBL" id="CACRUT010000008">
    <property type="protein sequence ID" value="VYT93367.1"/>
    <property type="molecule type" value="Genomic_DNA"/>
</dbReference>
<dbReference type="PANTHER" id="PTHR35532">
    <property type="entry name" value="SIMILAR TO POLYHYDROXYALKANOATE DEPOLYMERASE"/>
    <property type="match status" value="1"/>
</dbReference>
<proteinExistence type="predicted"/>
<sequence>MEKVTKRKWRPSRRVWQLSVAAVACVLAGVLGGMLKKPDYYEVEKVRASILEANPGLEAVLKLYEGDSLKYAAALYLIDNLGYHQGMDSADMRGLYAAYELFATGRYGYQQAMDSACRLYGTSGVRDVRWKKDTYIDPGYLVRNIEWAFKVWREQPWGKNVPFSQFCEYVLPYRVGNEKLEPWRERLYYEFMPAIERHIDDPRMEDPAYAAGILLDSLFKSPYRFTGQMGSDVHIGPRIAEWKSGSCLDLCHMAVYIFRALGIPCGVEELPLRGDNNVPHYWNFFVDPQGQTWWFSMFYWRQRLVKAEEYGDVYGKVFRQRFGLNRALAGNLPGAPECLHPVFRYPLFEDVTGQYAGKKSFTLCVPGNRLTVPVEKGSPLYLCMSTRLDWKPVACISYNGAEARFPDCHGGTVYCLAVYDASSKRLRTVSHPFVTDMETGRMSFRSPGNRKGDVVLLSKFGMIGEFYLGRMVGGVFEGSDTPDFRLRDTLFFIREAPSRLCTVARTDTVKRYRYVRYFGPYKGYCDVSEVSFLASDGSALQGTVIGPERGAYGNNSYFKAMDGDLTTSYGHPTLYGGWVGLDLGEGKAVGAVSYSPRHRDNFVRPGDTYELFVCDGGGWKSAGVQVAQSDSLLYRDVPLDALMLLRNLTRGVDERLFEYKDGKQKFW</sequence>
<dbReference type="PROSITE" id="PS51257">
    <property type="entry name" value="PROKAR_LIPOPROTEIN"/>
    <property type="match status" value="1"/>
</dbReference>
<reference evidence="1" key="1">
    <citation type="submission" date="2019-11" db="EMBL/GenBank/DDBJ databases">
        <authorList>
            <person name="Feng L."/>
        </authorList>
    </citation>
    <scope>NUCLEOTIDE SEQUENCE</scope>
    <source>
        <strain evidence="1">PclaraLFYP37</strain>
    </source>
</reference>
<evidence type="ECO:0008006" key="2">
    <source>
        <dbReference type="Google" id="ProtNLM"/>
    </source>
</evidence>
<dbReference type="AlphaFoldDB" id="A0A6N3AS70"/>
<dbReference type="PANTHER" id="PTHR35532:SF5">
    <property type="entry name" value="CARBOHYDRATE-BINDING DOMAIN-CONTAINING PROTEIN"/>
    <property type="match status" value="1"/>
</dbReference>
<dbReference type="SUPFAM" id="SSF54001">
    <property type="entry name" value="Cysteine proteinases"/>
    <property type="match status" value="1"/>
</dbReference>